<dbReference type="AlphaFoldDB" id="A0A4P9K7L4"/>
<evidence type="ECO:0000259" key="3">
    <source>
        <dbReference type="PROSITE" id="PS50887"/>
    </source>
</evidence>
<dbReference type="CDD" id="cd01948">
    <property type="entry name" value="EAL"/>
    <property type="match status" value="1"/>
</dbReference>
<reference evidence="4 5" key="1">
    <citation type="submission" date="2019-05" db="EMBL/GenBank/DDBJ databases">
        <title>Thiomicrorhabdus sediminis sp. nov, a novel sulfur-oxidizing bacterium isolated from coastal sediment.</title>
        <authorList>
            <person name="Liu X."/>
        </authorList>
    </citation>
    <scope>NUCLEOTIDE SEQUENCE [LARGE SCALE GENOMIC DNA]</scope>
    <source>
        <strain evidence="4 5">G1</strain>
    </source>
</reference>
<dbReference type="PROSITE" id="PS50883">
    <property type="entry name" value="EAL"/>
    <property type="match status" value="1"/>
</dbReference>
<keyword evidence="1" id="KW-0812">Transmembrane</keyword>
<dbReference type="Gene3D" id="3.30.70.270">
    <property type="match status" value="1"/>
</dbReference>
<proteinExistence type="predicted"/>
<dbReference type="CDD" id="cd01949">
    <property type="entry name" value="GGDEF"/>
    <property type="match status" value="1"/>
</dbReference>
<keyword evidence="1" id="KW-0472">Membrane</keyword>
<feature type="transmembrane region" description="Helical" evidence="1">
    <location>
        <begin position="55"/>
        <end position="74"/>
    </location>
</feature>
<evidence type="ECO:0000313" key="5">
    <source>
        <dbReference type="Proteomes" id="UP000304864"/>
    </source>
</evidence>
<name>A0A4P9K7L4_9GAMM</name>
<dbReference type="PANTHER" id="PTHR33121">
    <property type="entry name" value="CYCLIC DI-GMP PHOSPHODIESTERASE PDEF"/>
    <property type="match status" value="1"/>
</dbReference>
<dbReference type="OrthoDB" id="9813913at2"/>
<evidence type="ECO:0000259" key="2">
    <source>
        <dbReference type="PROSITE" id="PS50883"/>
    </source>
</evidence>
<dbReference type="PROSITE" id="PS50887">
    <property type="entry name" value="GGDEF"/>
    <property type="match status" value="1"/>
</dbReference>
<evidence type="ECO:0000313" key="4">
    <source>
        <dbReference type="EMBL" id="QCU90938.1"/>
    </source>
</evidence>
<dbReference type="GO" id="GO:0071111">
    <property type="term" value="F:cyclic-guanylate-specific phosphodiesterase activity"/>
    <property type="evidence" value="ECO:0007669"/>
    <property type="project" value="InterPro"/>
</dbReference>
<feature type="transmembrane region" description="Helical" evidence="1">
    <location>
        <begin position="115"/>
        <end position="132"/>
    </location>
</feature>
<gene>
    <name evidence="4" type="ORF">FE785_10025</name>
</gene>
<dbReference type="InterPro" id="IPR050706">
    <property type="entry name" value="Cyclic-di-GMP_PDE-like"/>
</dbReference>
<evidence type="ECO:0000256" key="1">
    <source>
        <dbReference type="SAM" id="Phobius"/>
    </source>
</evidence>
<dbReference type="InterPro" id="IPR035919">
    <property type="entry name" value="EAL_sf"/>
</dbReference>
<organism evidence="4 5">
    <name type="scientific">Thiomicrorhabdus sediminis</name>
    <dbReference type="NCBI Taxonomy" id="2580412"/>
    <lineage>
        <taxon>Bacteria</taxon>
        <taxon>Pseudomonadati</taxon>
        <taxon>Pseudomonadota</taxon>
        <taxon>Gammaproteobacteria</taxon>
        <taxon>Thiotrichales</taxon>
        <taxon>Piscirickettsiaceae</taxon>
        <taxon>Thiomicrorhabdus</taxon>
    </lineage>
</organism>
<keyword evidence="1" id="KW-1133">Transmembrane helix</keyword>
<dbReference type="KEGG" id="thig:FE785_10025"/>
<protein>
    <submittedName>
        <fullName evidence="4">EAL domain-containing protein</fullName>
    </submittedName>
</protein>
<keyword evidence="5" id="KW-1185">Reference proteome</keyword>
<dbReference type="InterPro" id="IPR043128">
    <property type="entry name" value="Rev_trsase/Diguanyl_cyclase"/>
</dbReference>
<sequence>MRSSVENNSQFRVLPHHGYSTENYRKTVMLRIKFSVVLILIFSVFSLWQNLESDLILAISLFLVPLFGFGVVGFCKSIDALEVMLFYLKSIALLVLIIVPLFIENQSSDFQIRVAMIYALLYFAYISDFLYINKMRFFGFAAIGCLGAFFLPVELTTRIVLVLALIFITLLAFDTVKLRQQNMQLIDELQQSSEETIYKLSHFDSLTGFPNRTMFAELGEIYTKEPEWKQKRLAVLAIGLDGFKAINESFGHSTGDLVLQQVSTRIKQIAARHQNIVSRFGGDHFTVAIMNYPDKETVERLAQKLLATLAEPIELEDEQVILTCSVGIAFKVEPSDDFILLAREAETAMNEAKIQGRNRYLLFQQNLLSLSQARLRIENSLRRAINEQKGFYLEYQPKINIQTEQICGVEALVRWQDKELGSLSPADFIPIAEHTGLIVPLGYWIFEQALIDLKTLQLKGIDLHSMSINLSARQFEEPSLLDHLLALLHRTGVKAEKIDLELTESAVMRSPQEAIQTLSRFQQERMTVSIDDFGIAYSSLSYLKSLPASRLKIDQSFIRELEDGNDDYAITASIIEMGHNLGLKVLAEGVETQAQCALLKKIGCDEIQGFYYSRPLPLEKLIEFIQQHNDGLNQ</sequence>
<dbReference type="PANTHER" id="PTHR33121:SF70">
    <property type="entry name" value="SIGNALING PROTEIN YKOW"/>
    <property type="match status" value="1"/>
</dbReference>
<feature type="transmembrane region" description="Helical" evidence="1">
    <location>
        <begin position="30"/>
        <end position="49"/>
    </location>
</feature>
<feature type="domain" description="GGDEF" evidence="3">
    <location>
        <begin position="231"/>
        <end position="365"/>
    </location>
</feature>
<dbReference type="Gene3D" id="3.20.20.450">
    <property type="entry name" value="EAL domain"/>
    <property type="match status" value="1"/>
</dbReference>
<dbReference type="SUPFAM" id="SSF55073">
    <property type="entry name" value="Nucleotide cyclase"/>
    <property type="match status" value="1"/>
</dbReference>
<dbReference type="Proteomes" id="UP000304864">
    <property type="component" value="Chromosome"/>
</dbReference>
<dbReference type="SMART" id="SM00052">
    <property type="entry name" value="EAL"/>
    <property type="match status" value="1"/>
</dbReference>
<feature type="transmembrane region" description="Helical" evidence="1">
    <location>
        <begin position="86"/>
        <end position="103"/>
    </location>
</feature>
<dbReference type="NCBIfam" id="TIGR00254">
    <property type="entry name" value="GGDEF"/>
    <property type="match status" value="1"/>
</dbReference>
<feature type="domain" description="EAL" evidence="2">
    <location>
        <begin position="374"/>
        <end position="629"/>
    </location>
</feature>
<dbReference type="InterPro" id="IPR001633">
    <property type="entry name" value="EAL_dom"/>
</dbReference>
<dbReference type="SMART" id="SM00267">
    <property type="entry name" value="GGDEF"/>
    <property type="match status" value="1"/>
</dbReference>
<dbReference type="InterPro" id="IPR000160">
    <property type="entry name" value="GGDEF_dom"/>
</dbReference>
<accession>A0A4P9K7L4</accession>
<dbReference type="SUPFAM" id="SSF141868">
    <property type="entry name" value="EAL domain-like"/>
    <property type="match status" value="1"/>
</dbReference>
<dbReference type="EMBL" id="CP040602">
    <property type="protein sequence ID" value="QCU90938.1"/>
    <property type="molecule type" value="Genomic_DNA"/>
</dbReference>
<dbReference type="InterPro" id="IPR029787">
    <property type="entry name" value="Nucleotide_cyclase"/>
</dbReference>
<dbReference type="Pfam" id="PF00990">
    <property type="entry name" value="GGDEF"/>
    <property type="match status" value="1"/>
</dbReference>
<dbReference type="Pfam" id="PF00563">
    <property type="entry name" value="EAL"/>
    <property type="match status" value="1"/>
</dbReference>